<protein>
    <recommendedName>
        <fullName evidence="4">Exportin-2</fullName>
    </recommendedName>
    <alternativeName>
        <fullName evidence="9">Importin-alpha re-exporter</fullName>
    </alternativeName>
</protein>
<evidence type="ECO:0000259" key="10">
    <source>
        <dbReference type="PROSITE" id="PS50166"/>
    </source>
</evidence>
<dbReference type="InterPro" id="IPR011989">
    <property type="entry name" value="ARM-like"/>
</dbReference>
<reference evidence="11" key="2">
    <citation type="submission" date="2014-03" db="EMBL/GenBank/DDBJ databases">
        <title>The whipworm genome and dual-species transcriptomics of an intimate host-pathogen interaction.</title>
        <authorList>
            <person name="Foth B.J."/>
            <person name="Tsai I.J."/>
            <person name="Reid A.J."/>
            <person name="Bancroft A.J."/>
            <person name="Nichol S."/>
            <person name="Tracey A."/>
            <person name="Holroyd N."/>
            <person name="Cotton J.A."/>
            <person name="Stanley E.J."/>
            <person name="Zarowiecki M."/>
            <person name="Liu J.Z."/>
            <person name="Huckvale T."/>
            <person name="Cooper P.J."/>
            <person name="Grencis R.K."/>
            <person name="Berriman M."/>
        </authorList>
    </citation>
    <scope>NUCLEOTIDE SEQUENCE [LARGE SCALE GENOMIC DNA]</scope>
</reference>
<dbReference type="InterPro" id="IPR001494">
    <property type="entry name" value="Importin-beta_N"/>
</dbReference>
<keyword evidence="7" id="KW-0653">Protein transport</keyword>
<evidence type="ECO:0000313" key="11">
    <source>
        <dbReference type="EMBL" id="CDW55536.1"/>
    </source>
</evidence>
<dbReference type="Gene3D" id="1.25.10.10">
    <property type="entry name" value="Leucine-rich Repeat Variant"/>
    <property type="match status" value="1"/>
</dbReference>
<evidence type="ECO:0000256" key="6">
    <source>
        <dbReference type="ARBA" id="ARBA00022490"/>
    </source>
</evidence>
<dbReference type="GO" id="GO:0005829">
    <property type="term" value="C:cytosol"/>
    <property type="evidence" value="ECO:0007669"/>
    <property type="project" value="TreeGrafter"/>
</dbReference>
<evidence type="ECO:0000256" key="2">
    <source>
        <dbReference type="ARBA" id="ARBA00004496"/>
    </source>
</evidence>
<dbReference type="InterPro" id="IPR016024">
    <property type="entry name" value="ARM-type_fold"/>
</dbReference>
<organism evidence="11 12">
    <name type="scientific">Trichuris trichiura</name>
    <name type="common">Whipworm</name>
    <name type="synonym">Trichocephalus trichiurus</name>
    <dbReference type="NCBI Taxonomy" id="36087"/>
    <lineage>
        <taxon>Eukaryota</taxon>
        <taxon>Metazoa</taxon>
        <taxon>Ecdysozoa</taxon>
        <taxon>Nematoda</taxon>
        <taxon>Enoplea</taxon>
        <taxon>Dorylaimia</taxon>
        <taxon>Trichinellida</taxon>
        <taxon>Trichuridae</taxon>
        <taxon>Trichuris</taxon>
    </lineage>
</organism>
<dbReference type="STRING" id="36087.A0A077Z5V3"/>
<dbReference type="PANTHER" id="PTHR10997">
    <property type="entry name" value="IMPORTIN-7, 8, 11"/>
    <property type="match status" value="1"/>
</dbReference>
<dbReference type="GO" id="GO:0005635">
    <property type="term" value="C:nuclear envelope"/>
    <property type="evidence" value="ECO:0007669"/>
    <property type="project" value="TreeGrafter"/>
</dbReference>
<dbReference type="Pfam" id="PF03378">
    <property type="entry name" value="CAS_CSE1"/>
    <property type="match status" value="1"/>
</dbReference>
<dbReference type="InterPro" id="IPR005043">
    <property type="entry name" value="XPO2_C"/>
</dbReference>
<dbReference type="GO" id="GO:0006611">
    <property type="term" value="P:protein export from nucleus"/>
    <property type="evidence" value="ECO:0007669"/>
    <property type="project" value="TreeGrafter"/>
</dbReference>
<evidence type="ECO:0000256" key="1">
    <source>
        <dbReference type="ARBA" id="ARBA00004123"/>
    </source>
</evidence>
<dbReference type="InterPro" id="IPR013713">
    <property type="entry name" value="XPO2_central"/>
</dbReference>
<dbReference type="Proteomes" id="UP000030665">
    <property type="component" value="Unassembled WGS sequence"/>
</dbReference>
<dbReference type="PANTHER" id="PTHR10997:SF8">
    <property type="entry name" value="EXPORTIN-2"/>
    <property type="match status" value="1"/>
</dbReference>
<dbReference type="GO" id="GO:0006606">
    <property type="term" value="P:protein import into nucleus"/>
    <property type="evidence" value="ECO:0007669"/>
    <property type="project" value="TreeGrafter"/>
</dbReference>
<gene>
    <name evidence="11" type="ORF">TTRE_0000380801</name>
</gene>
<dbReference type="GO" id="GO:0005049">
    <property type="term" value="F:nuclear export signal receptor activity"/>
    <property type="evidence" value="ECO:0007669"/>
    <property type="project" value="TreeGrafter"/>
</dbReference>
<evidence type="ECO:0000256" key="5">
    <source>
        <dbReference type="ARBA" id="ARBA00022448"/>
    </source>
</evidence>
<dbReference type="OrthoDB" id="3268246at2759"/>
<dbReference type="Pfam" id="PF08506">
    <property type="entry name" value="Cse1"/>
    <property type="match status" value="1"/>
</dbReference>
<dbReference type="AlphaFoldDB" id="A0A077Z5V3"/>
<evidence type="ECO:0000256" key="3">
    <source>
        <dbReference type="ARBA" id="ARBA00008669"/>
    </source>
</evidence>
<comment type="subcellular location">
    <subcellularLocation>
        <location evidence="2">Cytoplasm</location>
    </subcellularLocation>
    <subcellularLocation>
        <location evidence="1">Nucleus</location>
    </subcellularLocation>
</comment>
<dbReference type="SMART" id="SM00913">
    <property type="entry name" value="IBN_N"/>
    <property type="match status" value="1"/>
</dbReference>
<keyword evidence="5" id="KW-0813">Transport</keyword>
<reference evidence="11" key="1">
    <citation type="submission" date="2014-01" db="EMBL/GenBank/DDBJ databases">
        <authorList>
            <person name="Aslett M."/>
        </authorList>
    </citation>
    <scope>NUCLEOTIDE SEQUENCE</scope>
</reference>
<keyword evidence="6" id="KW-0963">Cytoplasm</keyword>
<evidence type="ECO:0000256" key="7">
    <source>
        <dbReference type="ARBA" id="ARBA00022927"/>
    </source>
</evidence>
<feature type="domain" description="Importin N-terminal" evidence="10">
    <location>
        <begin position="23"/>
        <end position="98"/>
    </location>
</feature>
<proteinExistence type="inferred from homology"/>
<dbReference type="SUPFAM" id="SSF48371">
    <property type="entry name" value="ARM repeat"/>
    <property type="match status" value="1"/>
</dbReference>
<accession>A0A077Z5V3</accession>
<keyword evidence="12" id="KW-1185">Reference proteome</keyword>
<keyword evidence="8" id="KW-0539">Nucleus</keyword>
<dbReference type="EMBL" id="HG805962">
    <property type="protein sequence ID" value="CDW55536.1"/>
    <property type="molecule type" value="Genomic_DNA"/>
</dbReference>
<evidence type="ECO:0000313" key="12">
    <source>
        <dbReference type="Proteomes" id="UP000030665"/>
    </source>
</evidence>
<dbReference type="Pfam" id="PF03810">
    <property type="entry name" value="IBN_N"/>
    <property type="match status" value="1"/>
</dbReference>
<sequence>MDPTVIACLQGTMSSDLNTRKEAEAALIAMESKPDFVSAMISVVCCAELAKEIKVAAAIALKNCVRKRWAPDSLSDQQPLTDEARIFLKSSILQALFQSDNVGRRQLSETICIISKHDFPNKWPELLQALKSCFDSPDYDLVHAALETASSLFKRYQTEMKSYELWVEIKYVLDNFSEALTALMKRLVESVVSQTSTQGSVDVTTLKGTIRCLVQVAEVFYSLNVQDLPEYFEDNMPTWMNAFCTQLAWDFDGKIKMGPDDEPTPLDRLRAQICDDLTLYAQSYDEEFTPYASRFVEIVWCLMTKVNLLEPWDNLFINGVHFLSTVCVKSYCLETFKQPDMVKRTCLDIIIRNMQLRPGDLELFESSPDEYAEQDLGGSDLDTRRRVASDFVKALCKFFENEVISIFSEYIASLLKSYVENPGSTWRQLNAAIFLVIVLAARGQTSKFGVTRVSEFFSVDDFYATFLKSGLQGDSAIPLFKADALKYLIAFRNQTSKSIIVELLPHLVNLLVHECPVIRMYAANLIEHLLVLRDPVNANTPMYGKREFEPYIGTIITHLSRSLTMESTTECSYTMRCLTQLLNVFRDQPVDVISTLSQQLCQKIALVAKNPRKPYFNHFMFETACMLVKCVGSKNMDYFRAIESMLIEPFQDILQTDVAEFVPYVFQVLSLMLNMRIGKGESIPEAYLALHPFLLQACLWERHGYVPALVRLLEAYLRLSYKQEIGAEMLSSIIPIFHRLVNSRARDQDGMKLISTAAEWVAYSSFQPHYNTILTILFVKLQTMKTEKFAALFATFFCQLLTVHKLADVIRHVETIQQNLFGIVLEKLIIPQLSKTPSKPLDRRWRVLGLSNLLVDCTLVTSGNLSALWVPLAKGMVSLTTTSRSNQAQDEEEGEEETVGQNIQLTEPKDGIDSVYSFLVHSEVPIAHPIGYPRNLRTVASEALKRLNREQSQLMSTLMGMADLELQAQLQQLLS</sequence>
<evidence type="ECO:0000256" key="9">
    <source>
        <dbReference type="ARBA" id="ARBA00030693"/>
    </source>
</evidence>
<dbReference type="GO" id="GO:0031267">
    <property type="term" value="F:small GTPase binding"/>
    <property type="evidence" value="ECO:0007669"/>
    <property type="project" value="InterPro"/>
</dbReference>
<evidence type="ECO:0000256" key="8">
    <source>
        <dbReference type="ARBA" id="ARBA00023242"/>
    </source>
</evidence>
<dbReference type="PROSITE" id="PS50166">
    <property type="entry name" value="IMPORTIN_B_NT"/>
    <property type="match status" value="1"/>
</dbReference>
<comment type="similarity">
    <text evidence="3">Belongs to the XPO2/CSE1 family.</text>
</comment>
<name>A0A077Z5V3_TRITR</name>
<evidence type="ECO:0000256" key="4">
    <source>
        <dbReference type="ARBA" id="ARBA00018945"/>
    </source>
</evidence>